<name>A0A8T9BR37_9HELO</name>
<sequence length="298" mass="32885">MGKIAVAGGSGAVGQEIVKVLAASRRHEILILSRSDVSDKGESRPGVTWVKADYGDMASVLSAVDTVLSFIATHADPGSTVQKTLIDASIIAGVKRFAPSEWATSNFEELPWYAEKANIRAYLQEINKEKKPGAAIDQLAIENFEFVFDLKSRRAIVLDGYDSVITLTTYGDLANIVLRAVEYEGKWPVNGGVQGTTIATSKFLEIAARVRGKPFEIQALKEEDLRADIIKSSWIPRLEIPGLPDEQVDAFSKMVLKGWLLSGLHESWRVSDEWNRLLPDYKFTDAEEFLTKAWAGKP</sequence>
<protein>
    <recommendedName>
        <fullName evidence="4">NmrA-like domain-containing protein</fullName>
    </recommendedName>
</protein>
<keyword evidence="2" id="KW-0521">NADP</keyword>
<comment type="caution">
    <text evidence="5">The sequence shown here is derived from an EMBL/GenBank/DDBJ whole genome shotgun (WGS) entry which is preliminary data.</text>
</comment>
<evidence type="ECO:0000313" key="5">
    <source>
        <dbReference type="EMBL" id="TVY54994.1"/>
    </source>
</evidence>
<dbReference type="InterPro" id="IPR051609">
    <property type="entry name" value="NmrA/Isoflavone_reductase-like"/>
</dbReference>
<comment type="similarity">
    <text evidence="1">Belongs to the NmrA-type oxidoreductase family. Isoflavone reductase subfamily.</text>
</comment>
<feature type="domain" description="NmrA-like" evidence="4">
    <location>
        <begin position="3"/>
        <end position="290"/>
    </location>
</feature>
<evidence type="ECO:0000259" key="4">
    <source>
        <dbReference type="Pfam" id="PF05368"/>
    </source>
</evidence>
<proteinExistence type="inferred from homology"/>
<dbReference type="PANTHER" id="PTHR47706:SF4">
    <property type="entry name" value="NMRA-LIKE DOMAIN-CONTAINING PROTEIN"/>
    <property type="match status" value="1"/>
</dbReference>
<dbReference type="SUPFAM" id="SSF51735">
    <property type="entry name" value="NAD(P)-binding Rossmann-fold domains"/>
    <property type="match status" value="1"/>
</dbReference>
<keyword evidence="3" id="KW-0560">Oxidoreductase</keyword>
<dbReference type="OrthoDB" id="10000533at2759"/>
<dbReference type="Pfam" id="PF05368">
    <property type="entry name" value="NmrA"/>
    <property type="match status" value="1"/>
</dbReference>
<evidence type="ECO:0000313" key="6">
    <source>
        <dbReference type="Proteomes" id="UP000469558"/>
    </source>
</evidence>
<dbReference type="AlphaFoldDB" id="A0A8T9BR37"/>
<dbReference type="EMBL" id="QGMK01002967">
    <property type="protein sequence ID" value="TVY54994.1"/>
    <property type="molecule type" value="Genomic_DNA"/>
</dbReference>
<evidence type="ECO:0000256" key="3">
    <source>
        <dbReference type="ARBA" id="ARBA00023002"/>
    </source>
</evidence>
<dbReference type="InterPro" id="IPR036291">
    <property type="entry name" value="NAD(P)-bd_dom_sf"/>
</dbReference>
<dbReference type="Proteomes" id="UP000469558">
    <property type="component" value="Unassembled WGS sequence"/>
</dbReference>
<organism evidence="5 6">
    <name type="scientific">Lachnellula suecica</name>
    <dbReference type="NCBI Taxonomy" id="602035"/>
    <lineage>
        <taxon>Eukaryota</taxon>
        <taxon>Fungi</taxon>
        <taxon>Dikarya</taxon>
        <taxon>Ascomycota</taxon>
        <taxon>Pezizomycotina</taxon>
        <taxon>Leotiomycetes</taxon>
        <taxon>Helotiales</taxon>
        <taxon>Lachnaceae</taxon>
        <taxon>Lachnellula</taxon>
    </lineage>
</organism>
<gene>
    <name evidence="5" type="ORF">LSUE1_G009116</name>
</gene>
<dbReference type="GO" id="GO:0016491">
    <property type="term" value="F:oxidoreductase activity"/>
    <property type="evidence" value="ECO:0007669"/>
    <property type="project" value="UniProtKB-KW"/>
</dbReference>
<evidence type="ECO:0000256" key="1">
    <source>
        <dbReference type="ARBA" id="ARBA00005725"/>
    </source>
</evidence>
<dbReference type="PANTHER" id="PTHR47706">
    <property type="entry name" value="NMRA-LIKE FAMILY PROTEIN"/>
    <property type="match status" value="1"/>
</dbReference>
<dbReference type="InterPro" id="IPR008030">
    <property type="entry name" value="NmrA-like"/>
</dbReference>
<accession>A0A8T9BR37</accession>
<dbReference type="Gene3D" id="3.40.50.720">
    <property type="entry name" value="NAD(P)-binding Rossmann-like Domain"/>
    <property type="match status" value="1"/>
</dbReference>
<reference evidence="5 6" key="1">
    <citation type="submission" date="2018-05" db="EMBL/GenBank/DDBJ databases">
        <title>Genome sequencing and assembly of the regulated plant pathogen Lachnellula willkommii and related sister species for the development of diagnostic species identification markers.</title>
        <authorList>
            <person name="Giroux E."/>
            <person name="Bilodeau G."/>
        </authorList>
    </citation>
    <scope>NUCLEOTIDE SEQUENCE [LARGE SCALE GENOMIC DNA]</scope>
    <source>
        <strain evidence="5 6">CBS 268.59</strain>
    </source>
</reference>
<keyword evidence="6" id="KW-1185">Reference proteome</keyword>
<evidence type="ECO:0000256" key="2">
    <source>
        <dbReference type="ARBA" id="ARBA00022857"/>
    </source>
</evidence>